<accession>A0A4U2Z5H7</accession>
<reference evidence="1 2" key="1">
    <citation type="submission" date="2019-04" db="EMBL/GenBank/DDBJ databases">
        <title>Lysinibacillus genome sequencing.</title>
        <authorList>
            <person name="Dunlap C."/>
        </authorList>
    </citation>
    <scope>NUCLEOTIDE SEQUENCE [LARGE SCALE GENOMIC DNA]</scope>
    <source>
        <strain evidence="1 2">CCTCC AB 2010389</strain>
    </source>
</reference>
<dbReference type="Proteomes" id="UP000308744">
    <property type="component" value="Unassembled WGS sequence"/>
</dbReference>
<sequence>MNIEELYKESECCMGFSNEEILDYYVKPLKDKPNLMIKILTEDKENPDFQNGKIEIVCLDGDKEELYISFMGCQTSIFIKNEEIMFIDEKAKSNYTISDTKYNVVYEGILRKLTHKEILMLFVDFINCFIGVNDMSIYEEVIDSSHTYQKCNYRIQIKKESAEKKIIRFENIYLDLES</sequence>
<evidence type="ECO:0000313" key="1">
    <source>
        <dbReference type="EMBL" id="TKI69467.1"/>
    </source>
</evidence>
<evidence type="ECO:0000313" key="2">
    <source>
        <dbReference type="Proteomes" id="UP000308744"/>
    </source>
</evidence>
<comment type="caution">
    <text evidence="1">The sequence shown here is derived from an EMBL/GenBank/DDBJ whole genome shotgun (WGS) entry which is preliminary data.</text>
</comment>
<dbReference type="EMBL" id="SZPU01000028">
    <property type="protein sequence ID" value="TKI69467.1"/>
    <property type="molecule type" value="Genomic_DNA"/>
</dbReference>
<protein>
    <submittedName>
        <fullName evidence="1">Uncharacterized protein</fullName>
    </submittedName>
</protein>
<dbReference type="RefSeq" id="WP_107897843.1">
    <property type="nucleotide sequence ID" value="NZ_PYWM01000065.1"/>
</dbReference>
<organism evidence="1 2">
    <name type="scientific">Lysinibacillus mangiferihumi</name>
    <dbReference type="NCBI Taxonomy" id="1130819"/>
    <lineage>
        <taxon>Bacteria</taxon>
        <taxon>Bacillati</taxon>
        <taxon>Bacillota</taxon>
        <taxon>Bacilli</taxon>
        <taxon>Bacillales</taxon>
        <taxon>Bacillaceae</taxon>
        <taxon>Lysinibacillus</taxon>
    </lineage>
</organism>
<proteinExistence type="predicted"/>
<name>A0A4U2Z5H7_9BACI</name>
<gene>
    <name evidence="1" type="ORF">FC756_09105</name>
</gene>
<dbReference type="AlphaFoldDB" id="A0A4U2Z5H7"/>
<keyword evidence="2" id="KW-1185">Reference proteome</keyword>